<dbReference type="Proteomes" id="UP001305220">
    <property type="component" value="Chromosome"/>
</dbReference>
<name>A0AA96DUK7_9BACT</name>
<accession>A0AA96DUK7</accession>
<protein>
    <submittedName>
        <fullName evidence="4">UDP-N-acetylglucosamine 2-epimerase (Non-hydrolyzing)</fullName>
        <ecNumber evidence="4">5.1.3.14</ecNumber>
    </submittedName>
</protein>
<dbReference type="AlphaFoldDB" id="A0AA96DUK7"/>
<dbReference type="PANTHER" id="PTHR43174:SF1">
    <property type="entry name" value="UDP-N-ACETYLGLUCOSAMINE 2-EPIMERASE"/>
    <property type="match status" value="1"/>
</dbReference>
<dbReference type="EC" id="5.1.3.14" evidence="4"/>
<dbReference type="GO" id="GO:0008761">
    <property type="term" value="F:UDP-N-acetylglucosamine 2-epimerase activity"/>
    <property type="evidence" value="ECO:0007669"/>
    <property type="project" value="UniProtKB-EC"/>
</dbReference>
<dbReference type="NCBIfam" id="TIGR00236">
    <property type="entry name" value="wecB"/>
    <property type="match status" value="1"/>
</dbReference>
<dbReference type="PANTHER" id="PTHR43174">
    <property type="entry name" value="UDP-N-ACETYLGLUCOSAMINE 2-EPIMERASE"/>
    <property type="match status" value="1"/>
</dbReference>
<evidence type="ECO:0000256" key="1">
    <source>
        <dbReference type="RuleBase" id="RU003513"/>
    </source>
</evidence>
<comment type="similarity">
    <text evidence="1">Belongs to the UDP-N-acetylglucosamine 2-epimerase family.</text>
</comment>
<evidence type="ECO:0000256" key="2">
    <source>
        <dbReference type="SAM" id="Coils"/>
    </source>
</evidence>
<feature type="domain" description="UDP-N-acetylglucosamine 2-epimerase" evidence="3">
    <location>
        <begin position="54"/>
        <end position="435"/>
    </location>
</feature>
<organism evidence="4">
    <name type="scientific">Arcobacter cryaerophilus gv. pseudocryaerophilus</name>
    <dbReference type="NCBI Taxonomy" id="2933791"/>
    <lineage>
        <taxon>Bacteria</taxon>
        <taxon>Pseudomonadati</taxon>
        <taxon>Campylobacterota</taxon>
        <taxon>Epsilonproteobacteria</taxon>
        <taxon>Campylobacterales</taxon>
        <taxon>Arcobacteraceae</taxon>
        <taxon>Aliarcobacter</taxon>
    </lineage>
</organism>
<sequence>MKILTILGARPQFIKAGSVSRAIASHNNQVASLESLVSSEDSKNQKLQTKNFELITEIIVHTGQHYDANMSDIFFDEMQIPKPNYFLGIGGKSHGAMTGQMIEKIEEVALKENPDWIMVYGDTNSTLAGAIVASKLHIKLAHIEAGLRSFNMKMPEEVNRILTDRVSTILFCPTDTAMKNLKAEGFPFSLTTNHQQLITNVGDVMQDGAMFYKSLAKIPEAVSSLWSLVSSEDSKKQNLQTINQKPKTKNYILCTIHRAENTDDETRLRSIFEALNEIAKEKQIILPLHPRTKKLLENLQTKNQKLLTKNLTIIDPVGYLEMVWLIDNCDLVMTDSGGLQKEAYFFEKQCITLRDETEWVELVECGANRLVGADKEKIVSSYQLLVSSENSKNDELKTKNQKLQTKNYELQTKNQNLQTNLYGGGKASENIIKELLRYEI</sequence>
<dbReference type="SUPFAM" id="SSF53756">
    <property type="entry name" value="UDP-Glycosyltransferase/glycogen phosphorylase"/>
    <property type="match status" value="1"/>
</dbReference>
<dbReference type="InterPro" id="IPR003331">
    <property type="entry name" value="UDP_GlcNAc_Epimerase_2_dom"/>
</dbReference>
<dbReference type="Gene3D" id="3.40.50.2000">
    <property type="entry name" value="Glycogen Phosphorylase B"/>
    <property type="match status" value="2"/>
</dbReference>
<dbReference type="EMBL" id="CP134856">
    <property type="protein sequence ID" value="WNL33957.1"/>
    <property type="molecule type" value="Genomic_DNA"/>
</dbReference>
<keyword evidence="2" id="KW-0175">Coiled coil</keyword>
<dbReference type="InterPro" id="IPR029767">
    <property type="entry name" value="WecB-like"/>
</dbReference>
<dbReference type="Pfam" id="PF02350">
    <property type="entry name" value="Epimerase_2"/>
    <property type="match status" value="1"/>
</dbReference>
<dbReference type="RefSeq" id="WP_390870957.1">
    <property type="nucleotide sequence ID" value="NZ_CP128652.1"/>
</dbReference>
<keyword evidence="1 4" id="KW-0413">Isomerase</keyword>
<reference evidence="4" key="1">
    <citation type="submission" date="2023-09" db="EMBL/GenBank/DDBJ databases">
        <title>Arcobacter tbilisiensis sp. nov. isolated from chicken meat in Tbilisi, Georgia.</title>
        <authorList>
            <person name="Matthias R."/>
            <person name="Zautner A.E."/>
        </authorList>
    </citation>
    <scope>NUCLEOTIDE SEQUENCE</scope>
    <source>
        <strain evidence="4">LEO 62</strain>
    </source>
</reference>
<gene>
    <name evidence="4" type="primary">wecB</name>
    <name evidence="4" type="ORF">RMP68_10710</name>
</gene>
<evidence type="ECO:0000259" key="3">
    <source>
        <dbReference type="Pfam" id="PF02350"/>
    </source>
</evidence>
<evidence type="ECO:0000313" key="4">
    <source>
        <dbReference type="EMBL" id="WNL33957.1"/>
    </source>
</evidence>
<feature type="coiled-coil region" evidence="2">
    <location>
        <begin position="386"/>
        <end position="420"/>
    </location>
</feature>
<dbReference type="CDD" id="cd03786">
    <property type="entry name" value="GTB_UDP-GlcNAc_2-Epimerase"/>
    <property type="match status" value="1"/>
</dbReference>
<proteinExistence type="inferred from homology"/>